<keyword evidence="2" id="KW-0328">Glycosyltransferase</keyword>
<keyword evidence="3" id="KW-1185">Reference proteome</keyword>
<reference evidence="2 3" key="1">
    <citation type="submission" date="2020-12" db="EMBL/GenBank/DDBJ databases">
        <authorList>
            <person name="Ruan W."/>
            <person name="Khan S.A."/>
            <person name="Jeon C.O."/>
        </authorList>
    </citation>
    <scope>NUCLEOTIDE SEQUENCE [LARGE SCALE GENOMIC DNA]</scope>
    <source>
        <strain evidence="2 3">MA-13</strain>
    </source>
</reference>
<evidence type="ECO:0000313" key="2">
    <source>
        <dbReference type="EMBL" id="MBZ9610357.1"/>
    </source>
</evidence>
<accession>A0ABS7X485</accession>
<gene>
    <name evidence="2" type="ORF">I4W93_001985</name>
</gene>
<keyword evidence="2" id="KW-0808">Transferase</keyword>
<dbReference type="InterPro" id="IPR055259">
    <property type="entry name" value="YkvP/CgeB_Glyco_trans-like"/>
</dbReference>
<proteinExistence type="predicted"/>
<evidence type="ECO:0000313" key="3">
    <source>
        <dbReference type="Proteomes" id="UP000663814"/>
    </source>
</evidence>
<dbReference type="Proteomes" id="UP000663814">
    <property type="component" value="Unassembled WGS sequence"/>
</dbReference>
<dbReference type="Pfam" id="PF13524">
    <property type="entry name" value="Glyco_trans_1_2"/>
    <property type="match status" value="1"/>
</dbReference>
<dbReference type="EC" id="2.4.-.-" evidence="2"/>
<name>A0ABS7X485_9GAMM</name>
<dbReference type="GO" id="GO:0016757">
    <property type="term" value="F:glycosyltransferase activity"/>
    <property type="evidence" value="ECO:0007669"/>
    <property type="project" value="UniProtKB-KW"/>
</dbReference>
<sequence>MFKISRKLVRKLTGKPELRLPPPHPVARLMEQQGQFDAIWYLAQNPDVAADKRWRQQPAMHYLQFGSKEGRQPVAWFDSQYYLQSNADVAKSGANPFVHFLQHGRAEGRKPNNFLLINQLSGADEMLALNETQQVCVTLPLFTKTSQLQLALRLHSDDDKTCGLLLAELVDAKGKVMTLTHCGPLRFSSVFGKWYRYVVSARQKDDVFVIPVPPAAALLRLTLRPWQGKQIQVRNAIVPSWLPDKVRPVPTLPGEVVNQLKSANQLNVALLADEFTYNSFRDEFNAITFTPDNWREVFAAQKPELFFCESAWSGIDPVTRPWKGKVYASENFKHENRQVLFDILAYCKQHKIPTLFWNKEDPTHYTDRKHDFVKTAVLFDYVFTSAAECVARYKSDYGVKHAFALPFATNPRLFNPLTTAQRSNKVVFAGSWYANHIERSAVMTQVLDALIAQGYEPEIYDRYHGDPDPLHKWPQQYLPYVKPGLPHSDMPAVYKSSTFGLNFNTVTDSETMFARRVFELMSSNTLVISNYSRGVEQMFGELVVFADREPKRLGSLDSASINKMRQQALHKVLTEHTYTQRWHYMLRCIGYNTTASDNSLTWCALIDSEAQAAMAVSRFEQQFGRDTEARLLLLCSEVFAPDSISVLYQRYNRFGISVSALHFARHYALAQRYAPITSRYVVVARPAELPDAAWFGQALPHLSYLDQGYATPAGMLEPLQQAQQTAESTLLMQGSSWPLWLDSLLAAEQVTVLRL</sequence>
<dbReference type="RefSeq" id="WP_205310105.1">
    <property type="nucleotide sequence ID" value="NZ_JAERPS020000001.1"/>
</dbReference>
<protein>
    <submittedName>
        <fullName evidence="2">Glycosyltransferase</fullName>
        <ecNumber evidence="2">2.4.-.-</ecNumber>
    </submittedName>
</protein>
<organism evidence="2 3">
    <name type="scientific">Rheinheimera maricola</name>
    <dbReference type="NCBI Taxonomy" id="2793282"/>
    <lineage>
        <taxon>Bacteria</taxon>
        <taxon>Pseudomonadati</taxon>
        <taxon>Pseudomonadota</taxon>
        <taxon>Gammaproteobacteria</taxon>
        <taxon>Chromatiales</taxon>
        <taxon>Chromatiaceae</taxon>
        <taxon>Rheinheimera</taxon>
    </lineage>
</organism>
<reference evidence="2 3" key="2">
    <citation type="submission" date="2021-08" db="EMBL/GenBank/DDBJ databases">
        <title>Rheinheimera aquimaris sp. nov., isolated from seawater of the East Sea in Korea.</title>
        <authorList>
            <person name="Kim K.H."/>
            <person name="Wenting R."/>
            <person name="Kim K.R."/>
            <person name="Jeon C.O."/>
        </authorList>
    </citation>
    <scope>NUCLEOTIDE SEQUENCE [LARGE SCALE GENOMIC DNA]</scope>
    <source>
        <strain evidence="2 3">MA-13</strain>
    </source>
</reference>
<comment type="caution">
    <text evidence="2">The sequence shown here is derived from an EMBL/GenBank/DDBJ whole genome shotgun (WGS) entry which is preliminary data.</text>
</comment>
<feature type="domain" description="Spore protein YkvP/CgeB glycosyl transferase-like" evidence="1">
    <location>
        <begin position="457"/>
        <end position="586"/>
    </location>
</feature>
<evidence type="ECO:0000259" key="1">
    <source>
        <dbReference type="Pfam" id="PF13524"/>
    </source>
</evidence>
<dbReference type="EMBL" id="JAERPS020000001">
    <property type="protein sequence ID" value="MBZ9610357.1"/>
    <property type="molecule type" value="Genomic_DNA"/>
</dbReference>